<sequence>MSTSLLSPRTPKHHHAQNIGYSPPSTVKGNTIHTQVYHKNHNLINEGSSHKFVLDEIKIKVSSSAHIGSPTILMKTLTPTSIINHSKTSSPLDINLDDIDPIQLEKVIQIQQEQEYASKNCNYSDSGSNGGEITDPEDSLSSIDILLSPSSRRRKVSHDLPYYSTSDEEDTCHRDRIKRRFLRPMHSAVEPVRDQPNIISVPLSIDESEYNPQLQAQKGSYLYTTSETDTDTEVQRVLMGSQNIQMKKTQPLPEIETDTDTEVQRYLTRSCARSTHESKEGTATNITSAHITAATLQSFTPSPTFPKSLGTSLLEQYHAPPFSPDDDLHCSRPLPLPSYTNFTFKQQRPQTPPSSVKNYQTSTVFSRPELDLHLNRGVGPIIEDPLSPSLNIIKRPIKSAVITKNSIEKEGNDDLLKSLLCQNRALLHQVRDLQNELSRYRGQ</sequence>
<keyword evidence="4" id="KW-1185">Reference proteome</keyword>
<reference evidence="3 4" key="1">
    <citation type="journal article" date="2016" name="Proc. Natl. Acad. Sci. U.S.A.">
        <title>Comparative genomics of biotechnologically important yeasts.</title>
        <authorList>
            <person name="Riley R."/>
            <person name="Haridas S."/>
            <person name="Wolfe K.H."/>
            <person name="Lopes M.R."/>
            <person name="Hittinger C.T."/>
            <person name="Goeker M."/>
            <person name="Salamov A.A."/>
            <person name="Wisecaver J.H."/>
            <person name="Long T.M."/>
            <person name="Calvey C.H."/>
            <person name="Aerts A.L."/>
            <person name="Barry K.W."/>
            <person name="Choi C."/>
            <person name="Clum A."/>
            <person name="Coughlan A.Y."/>
            <person name="Deshpande S."/>
            <person name="Douglass A.P."/>
            <person name="Hanson S.J."/>
            <person name="Klenk H.-P."/>
            <person name="LaButti K.M."/>
            <person name="Lapidus A."/>
            <person name="Lindquist E.A."/>
            <person name="Lipzen A.M."/>
            <person name="Meier-Kolthoff J.P."/>
            <person name="Ohm R.A."/>
            <person name="Otillar R.P."/>
            <person name="Pangilinan J.L."/>
            <person name="Peng Y."/>
            <person name="Rokas A."/>
            <person name="Rosa C.A."/>
            <person name="Scheuner C."/>
            <person name="Sibirny A.A."/>
            <person name="Slot J.C."/>
            <person name="Stielow J.B."/>
            <person name="Sun H."/>
            <person name="Kurtzman C.P."/>
            <person name="Blackwell M."/>
            <person name="Grigoriev I.V."/>
            <person name="Jeffries T.W."/>
        </authorList>
    </citation>
    <scope>NUCLEOTIDE SEQUENCE [LARGE SCALE GENOMIC DNA]</scope>
    <source>
        <strain evidence="3 4">DSM 6958</strain>
    </source>
</reference>
<evidence type="ECO:0000256" key="1">
    <source>
        <dbReference type="SAM" id="Coils"/>
    </source>
</evidence>
<proteinExistence type="predicted"/>
<organism evidence="3 4">
    <name type="scientific">Nadsonia fulvescens var. elongata DSM 6958</name>
    <dbReference type="NCBI Taxonomy" id="857566"/>
    <lineage>
        <taxon>Eukaryota</taxon>
        <taxon>Fungi</taxon>
        <taxon>Dikarya</taxon>
        <taxon>Ascomycota</taxon>
        <taxon>Saccharomycotina</taxon>
        <taxon>Dipodascomycetes</taxon>
        <taxon>Dipodascales</taxon>
        <taxon>Dipodascales incertae sedis</taxon>
        <taxon>Nadsonia</taxon>
    </lineage>
</organism>
<feature type="coiled-coil region" evidence="1">
    <location>
        <begin position="416"/>
        <end position="443"/>
    </location>
</feature>
<name>A0A1E3PIM9_9ASCO</name>
<feature type="region of interest" description="Disordered" evidence="2">
    <location>
        <begin position="1"/>
        <end position="24"/>
    </location>
</feature>
<protein>
    <submittedName>
        <fullName evidence="3">Uncharacterized protein</fullName>
    </submittedName>
</protein>
<evidence type="ECO:0000313" key="4">
    <source>
        <dbReference type="Proteomes" id="UP000095009"/>
    </source>
</evidence>
<keyword evidence="1" id="KW-0175">Coiled coil</keyword>
<evidence type="ECO:0000313" key="3">
    <source>
        <dbReference type="EMBL" id="ODQ65306.1"/>
    </source>
</evidence>
<dbReference type="AlphaFoldDB" id="A0A1E3PIM9"/>
<dbReference type="EMBL" id="KV454410">
    <property type="protein sequence ID" value="ODQ65306.1"/>
    <property type="molecule type" value="Genomic_DNA"/>
</dbReference>
<gene>
    <name evidence="3" type="ORF">NADFUDRAFT_51899</name>
</gene>
<accession>A0A1E3PIM9</accession>
<evidence type="ECO:0000256" key="2">
    <source>
        <dbReference type="SAM" id="MobiDB-lite"/>
    </source>
</evidence>
<dbReference type="Proteomes" id="UP000095009">
    <property type="component" value="Unassembled WGS sequence"/>
</dbReference>